<dbReference type="FunFam" id="1.10.357.140:FF:000002">
    <property type="entry name" value="4-hydroxybenzoate octaprenyltransferase"/>
    <property type="match status" value="1"/>
</dbReference>
<keyword evidence="6 12" id="KW-0808">Transferase</keyword>
<dbReference type="Pfam" id="PF01040">
    <property type="entry name" value="UbiA"/>
    <property type="match status" value="1"/>
</dbReference>
<dbReference type="EMBL" id="LK391969">
    <property type="protein sequence ID" value="CEF26649.1"/>
    <property type="molecule type" value="Genomic_DNA"/>
</dbReference>
<dbReference type="GO" id="GO:0008412">
    <property type="term" value="F:4-hydroxybenzoate polyprenyltransferase activity"/>
    <property type="evidence" value="ECO:0007669"/>
    <property type="project" value="UniProtKB-UniRule"/>
</dbReference>
<feature type="transmembrane region" description="Helical" evidence="12">
    <location>
        <begin position="171"/>
        <end position="189"/>
    </location>
</feature>
<dbReference type="OrthoDB" id="9782418at2"/>
<evidence type="ECO:0000313" key="14">
    <source>
        <dbReference type="EMBL" id="CEA04489.1"/>
    </source>
</evidence>
<sequence>MSGLLIKPLSRLHPRAIDFIQLMRLDRPIGIYLLLWPTLCALWLAAGGFPDPVLLAVFVAGVALMRSAGCAINDFADRKVDGHVSRTRNRPLATGKVTARETLVVFAILVALSASLLLFTNLLTFKLSLLALALATIYPFCKRFTFYPQVVLGAAYSMAIPMAFAAQTGELPAALWLLYIANLLWTVAYDTEYAMCDRPDDLVIGVKSTAILFGESDKLIIALLQGLVLVCLLLVGGRFDLGLWYHLGLLAMLLSFGWQHWLIRDREPQACLAAFLSNHWSGMLVFIGLVLDYRFG</sequence>
<dbReference type="InterPro" id="IPR006370">
    <property type="entry name" value="HB_polyprenyltransferase-like"/>
</dbReference>
<dbReference type="PANTHER" id="PTHR11048:SF28">
    <property type="entry name" value="4-HYDROXYBENZOATE POLYPRENYLTRANSFERASE, MITOCHONDRIAL"/>
    <property type="match status" value="1"/>
</dbReference>
<gene>
    <name evidence="12 14" type="primary">ubiA</name>
    <name evidence="14" type="ORF">BN1049_01582</name>
</gene>
<evidence type="ECO:0000256" key="13">
    <source>
        <dbReference type="NCBIfam" id="TIGR01474"/>
    </source>
</evidence>
<comment type="cofactor">
    <cofactor evidence="1 12">
        <name>Mg(2+)</name>
        <dbReference type="ChEBI" id="CHEBI:18420"/>
    </cofactor>
</comment>
<dbReference type="PANTHER" id="PTHR11048">
    <property type="entry name" value="PRENYLTRANSFERASES"/>
    <property type="match status" value="1"/>
</dbReference>
<feature type="transmembrane region" description="Helical" evidence="12">
    <location>
        <begin position="270"/>
        <end position="291"/>
    </location>
</feature>
<comment type="function">
    <text evidence="12">Catalyzes the prenylation of para-hydroxybenzoate (PHB) with an all-trans polyprenyl group. Mediates the second step in the final reaction sequence of ubiquinone-8 (UQ-8) biosynthesis, which is the condensation of the polyisoprenoid side chain with PHB, generating the first membrane-bound Q intermediate 3-octaprenyl-4-hydroxybenzoate.</text>
</comment>
<dbReference type="HAMAP" id="MF_01635">
    <property type="entry name" value="UbiA"/>
    <property type="match status" value="1"/>
</dbReference>
<feature type="transmembrane region" description="Helical" evidence="12">
    <location>
        <begin position="219"/>
        <end position="237"/>
    </location>
</feature>
<organism evidence="14">
    <name type="scientific">Pseudomonas saudimassiliensis</name>
    <dbReference type="NCBI Taxonomy" id="1461581"/>
    <lineage>
        <taxon>Bacteria</taxon>
        <taxon>Pseudomonadati</taxon>
        <taxon>Pseudomonadota</taxon>
        <taxon>Gammaproteobacteria</taxon>
        <taxon>Pseudomonadales</taxon>
        <taxon>Pseudomonadaceae</taxon>
        <taxon>Pseudomonas</taxon>
    </lineage>
</organism>
<evidence type="ECO:0000256" key="6">
    <source>
        <dbReference type="ARBA" id="ARBA00022679"/>
    </source>
</evidence>
<proteinExistence type="inferred from homology"/>
<dbReference type="GO" id="GO:0005886">
    <property type="term" value="C:plasma membrane"/>
    <property type="evidence" value="ECO:0007669"/>
    <property type="project" value="UniProtKB-SubCell"/>
</dbReference>
<dbReference type="GO" id="GO:0006744">
    <property type="term" value="P:ubiquinone biosynthetic process"/>
    <property type="evidence" value="ECO:0007669"/>
    <property type="project" value="UniProtKB-UniRule"/>
</dbReference>
<dbReference type="FunFam" id="1.20.120.1780:FF:000001">
    <property type="entry name" value="4-hydroxybenzoate octaprenyltransferase"/>
    <property type="match status" value="1"/>
</dbReference>
<dbReference type="NCBIfam" id="TIGR01474">
    <property type="entry name" value="ubiA_proteo"/>
    <property type="match status" value="1"/>
</dbReference>
<protein>
    <recommendedName>
        <fullName evidence="12 13">4-hydroxybenzoate octaprenyltransferase</fullName>
        <ecNumber evidence="12 13">2.5.1.39</ecNumber>
    </recommendedName>
    <alternativeName>
        <fullName evidence="12">4-HB polyprenyltransferase</fullName>
    </alternativeName>
</protein>
<evidence type="ECO:0000256" key="7">
    <source>
        <dbReference type="ARBA" id="ARBA00022688"/>
    </source>
</evidence>
<dbReference type="EC" id="2.5.1.39" evidence="12 13"/>
<evidence type="ECO:0000256" key="10">
    <source>
        <dbReference type="ARBA" id="ARBA00022989"/>
    </source>
</evidence>
<dbReference type="UniPathway" id="UPA00232"/>
<comment type="catalytic activity">
    <reaction evidence="12">
        <text>all-trans-octaprenyl diphosphate + 4-hydroxybenzoate = 4-hydroxy-3-(all-trans-octaprenyl)benzoate + diphosphate</text>
        <dbReference type="Rhea" id="RHEA:27782"/>
        <dbReference type="ChEBI" id="CHEBI:1617"/>
        <dbReference type="ChEBI" id="CHEBI:17879"/>
        <dbReference type="ChEBI" id="CHEBI:33019"/>
        <dbReference type="ChEBI" id="CHEBI:57711"/>
        <dbReference type="EC" id="2.5.1.39"/>
    </reaction>
</comment>
<comment type="subcellular location">
    <subcellularLocation>
        <location evidence="12">Cell inner membrane</location>
        <topology evidence="12">Multi-pass membrane protein</topology>
    </subcellularLocation>
    <subcellularLocation>
        <location evidence="2">Membrane</location>
        <topology evidence="2">Multi-pass membrane protein</topology>
    </subcellularLocation>
</comment>
<keyword evidence="7 12" id="KW-0831">Ubiquinone biosynthesis</keyword>
<feature type="transmembrane region" description="Helical" evidence="12">
    <location>
        <begin position="243"/>
        <end position="263"/>
    </location>
</feature>
<accession>A0A078ME40</accession>
<keyword evidence="10 12" id="KW-1133">Transmembrane helix</keyword>
<evidence type="ECO:0000256" key="1">
    <source>
        <dbReference type="ARBA" id="ARBA00001946"/>
    </source>
</evidence>
<dbReference type="InterPro" id="IPR000537">
    <property type="entry name" value="UbiA_prenyltransferase"/>
</dbReference>
<keyword evidence="11 12" id="KW-0472">Membrane</keyword>
<comment type="pathway">
    <text evidence="12">Cofactor biosynthesis; ubiquinone biosynthesis.</text>
</comment>
<evidence type="ECO:0000256" key="2">
    <source>
        <dbReference type="ARBA" id="ARBA00004141"/>
    </source>
</evidence>
<evidence type="ECO:0000256" key="4">
    <source>
        <dbReference type="ARBA" id="ARBA00022475"/>
    </source>
</evidence>
<keyword evidence="8 12" id="KW-0812">Transmembrane</keyword>
<dbReference type="InterPro" id="IPR044878">
    <property type="entry name" value="UbiA_sf"/>
</dbReference>
<dbReference type="Gene3D" id="1.20.120.1780">
    <property type="entry name" value="UbiA prenyltransferase"/>
    <property type="match status" value="1"/>
</dbReference>
<evidence type="ECO:0000256" key="12">
    <source>
        <dbReference type="HAMAP-Rule" id="MF_01635"/>
    </source>
</evidence>
<evidence type="ECO:0000256" key="3">
    <source>
        <dbReference type="ARBA" id="ARBA00005985"/>
    </source>
</evidence>
<evidence type="ECO:0000256" key="11">
    <source>
        <dbReference type="ARBA" id="ARBA00023136"/>
    </source>
</evidence>
<dbReference type="EMBL" id="LM997413">
    <property type="protein sequence ID" value="CEA04489.1"/>
    <property type="molecule type" value="Genomic_DNA"/>
</dbReference>
<evidence type="ECO:0000256" key="9">
    <source>
        <dbReference type="ARBA" id="ARBA00022842"/>
    </source>
</evidence>
<dbReference type="RefSeq" id="WP_044499227.1">
    <property type="nucleotide sequence ID" value="NZ_LK391969.1"/>
</dbReference>
<dbReference type="CDD" id="cd13959">
    <property type="entry name" value="PT_UbiA_COQ2"/>
    <property type="match status" value="1"/>
</dbReference>
<dbReference type="InterPro" id="IPR039653">
    <property type="entry name" value="Prenyltransferase"/>
</dbReference>
<feature type="transmembrane region" description="Helical" evidence="12">
    <location>
        <begin position="146"/>
        <end position="165"/>
    </location>
</feature>
<dbReference type="PATRIC" id="fig|1461581.3.peg.1560"/>
<evidence type="ECO:0000256" key="5">
    <source>
        <dbReference type="ARBA" id="ARBA00022519"/>
    </source>
</evidence>
<keyword evidence="9 12" id="KW-0460">Magnesium</keyword>
<comment type="similarity">
    <text evidence="3 12">Belongs to the UbiA prenyltransferase family.</text>
</comment>
<name>A0A078ME40_9PSED</name>
<feature type="transmembrane region" description="Helical" evidence="12">
    <location>
        <begin position="97"/>
        <end position="117"/>
    </location>
</feature>
<keyword evidence="4 12" id="KW-1003">Cell membrane</keyword>
<dbReference type="Gene3D" id="1.10.357.140">
    <property type="entry name" value="UbiA prenyltransferase"/>
    <property type="match status" value="1"/>
</dbReference>
<evidence type="ECO:0000256" key="8">
    <source>
        <dbReference type="ARBA" id="ARBA00022692"/>
    </source>
</evidence>
<dbReference type="AlphaFoldDB" id="A0A078ME40"/>
<keyword evidence="5 12" id="KW-0997">Cell inner membrane</keyword>
<reference evidence="14" key="1">
    <citation type="submission" date="2014-07" db="EMBL/GenBank/DDBJ databases">
        <authorList>
            <person name="Urmite Genomes Urmite Genomes"/>
        </authorList>
    </citation>
    <scope>NUCLEOTIDE SEQUENCE</scope>
    <source>
        <strain evidence="14">12M76_air</strain>
    </source>
</reference>